<name>A0AAW0NP34_9GOBI</name>
<feature type="compositionally biased region" description="Polar residues" evidence="1">
    <location>
        <begin position="39"/>
        <end position="60"/>
    </location>
</feature>
<feature type="region of interest" description="Disordered" evidence="1">
    <location>
        <begin position="23"/>
        <end position="74"/>
    </location>
</feature>
<dbReference type="EMBL" id="JBBPFD010000012">
    <property type="protein sequence ID" value="KAK7904733.1"/>
    <property type="molecule type" value="Genomic_DNA"/>
</dbReference>
<protein>
    <submittedName>
        <fullName evidence="2">Uncharacterized protein</fullName>
    </submittedName>
</protein>
<evidence type="ECO:0000313" key="3">
    <source>
        <dbReference type="Proteomes" id="UP001460270"/>
    </source>
</evidence>
<gene>
    <name evidence="2" type="ORF">WMY93_017340</name>
</gene>
<dbReference type="Proteomes" id="UP001460270">
    <property type="component" value="Unassembled WGS sequence"/>
</dbReference>
<comment type="caution">
    <text evidence="2">The sequence shown here is derived from an EMBL/GenBank/DDBJ whole genome shotgun (WGS) entry which is preliminary data.</text>
</comment>
<proteinExistence type="predicted"/>
<dbReference type="AlphaFoldDB" id="A0AAW0NP34"/>
<keyword evidence="3" id="KW-1185">Reference proteome</keyword>
<accession>A0AAW0NP34</accession>
<evidence type="ECO:0000313" key="2">
    <source>
        <dbReference type="EMBL" id="KAK7904733.1"/>
    </source>
</evidence>
<organism evidence="2 3">
    <name type="scientific">Mugilogobius chulae</name>
    <name type="common">yellowstripe goby</name>
    <dbReference type="NCBI Taxonomy" id="88201"/>
    <lineage>
        <taxon>Eukaryota</taxon>
        <taxon>Metazoa</taxon>
        <taxon>Chordata</taxon>
        <taxon>Craniata</taxon>
        <taxon>Vertebrata</taxon>
        <taxon>Euteleostomi</taxon>
        <taxon>Actinopterygii</taxon>
        <taxon>Neopterygii</taxon>
        <taxon>Teleostei</taxon>
        <taxon>Neoteleostei</taxon>
        <taxon>Acanthomorphata</taxon>
        <taxon>Gobiaria</taxon>
        <taxon>Gobiiformes</taxon>
        <taxon>Gobioidei</taxon>
        <taxon>Gobiidae</taxon>
        <taxon>Gobionellinae</taxon>
        <taxon>Mugilogobius</taxon>
    </lineage>
</organism>
<sequence length="186" mass="20717">MPPHEHSKLSILSTYSSQEASLLLLGPGASGDRRMESAGGTTSREQSSPRLNSQSLGQQRSPEHPPVENTAQDQAQVKVLLDCEEGRVERWFEGLKRADEASSSEEAECVREEQKQACGEEFHCVDETCLRPKSQDRDQCGSRPSPQAIKTKSRQRSMYFYSALSVNIGAFWKLCLGKITVLQMQV</sequence>
<reference evidence="3" key="1">
    <citation type="submission" date="2024-04" db="EMBL/GenBank/DDBJ databases">
        <title>Salinicola lusitanus LLJ914,a marine bacterium isolated from the Okinawa Trough.</title>
        <authorList>
            <person name="Li J."/>
        </authorList>
    </citation>
    <scope>NUCLEOTIDE SEQUENCE [LARGE SCALE GENOMIC DNA]</scope>
</reference>
<evidence type="ECO:0000256" key="1">
    <source>
        <dbReference type="SAM" id="MobiDB-lite"/>
    </source>
</evidence>